<evidence type="ECO:0000256" key="4">
    <source>
        <dbReference type="RuleBase" id="RU368087"/>
    </source>
</evidence>
<evidence type="ECO:0000256" key="3">
    <source>
        <dbReference type="ARBA" id="ARBA00023128"/>
    </source>
</evidence>
<dbReference type="GO" id="GO:0005739">
    <property type="term" value="C:mitochondrion"/>
    <property type="evidence" value="ECO:0007669"/>
    <property type="project" value="UniProtKB-SubCell"/>
</dbReference>
<evidence type="ECO:0000313" key="6">
    <source>
        <dbReference type="EMBL" id="KAF8904767.1"/>
    </source>
</evidence>
<keyword evidence="7" id="KW-1185">Reference proteome</keyword>
<accession>A0A9P5TR06</accession>
<comment type="function">
    <text evidence="4">Inhibits the enzyme activity of ATPase.</text>
</comment>
<sequence>MYTTDIGRSAGATAQDPGFNKREKAQEDMFVRKHELELLANLRNQIEARKVEIQALKKQEAELAKVAEGKEK</sequence>
<feature type="region of interest" description="Disordered" evidence="5">
    <location>
        <begin position="1"/>
        <end position="25"/>
    </location>
</feature>
<comment type="subcellular location">
    <subcellularLocation>
        <location evidence="1">Mitochondrion</location>
    </subcellularLocation>
</comment>
<reference evidence="6" key="1">
    <citation type="submission" date="2020-11" db="EMBL/GenBank/DDBJ databases">
        <authorList>
            <consortium name="DOE Joint Genome Institute"/>
            <person name="Ahrendt S."/>
            <person name="Riley R."/>
            <person name="Andreopoulos W."/>
            <person name="LaButti K."/>
            <person name="Pangilinan J."/>
            <person name="Ruiz-duenas F.J."/>
            <person name="Barrasa J.M."/>
            <person name="Sanchez-Garcia M."/>
            <person name="Camarero S."/>
            <person name="Miyauchi S."/>
            <person name="Serrano A."/>
            <person name="Linde D."/>
            <person name="Babiker R."/>
            <person name="Drula E."/>
            <person name="Ayuso-Fernandez I."/>
            <person name="Pacheco R."/>
            <person name="Padilla G."/>
            <person name="Ferreira P."/>
            <person name="Barriuso J."/>
            <person name="Kellner H."/>
            <person name="Castanera R."/>
            <person name="Alfaro M."/>
            <person name="Ramirez L."/>
            <person name="Pisabarro A.G."/>
            <person name="Kuo A."/>
            <person name="Tritt A."/>
            <person name="Lipzen A."/>
            <person name="He G."/>
            <person name="Yan M."/>
            <person name="Ng V."/>
            <person name="Cullen D."/>
            <person name="Martin F."/>
            <person name="Rosso M.-N."/>
            <person name="Henrissat B."/>
            <person name="Hibbett D."/>
            <person name="Martinez A.T."/>
            <person name="Grigoriev I.V."/>
        </authorList>
    </citation>
    <scope>NUCLEOTIDE SEQUENCE</scope>
    <source>
        <strain evidence="6">AH 44721</strain>
    </source>
</reference>
<evidence type="ECO:0000256" key="1">
    <source>
        <dbReference type="ARBA" id="ARBA00004173"/>
    </source>
</evidence>
<evidence type="ECO:0000313" key="7">
    <source>
        <dbReference type="Proteomes" id="UP000724874"/>
    </source>
</evidence>
<organism evidence="6 7">
    <name type="scientific">Gymnopilus junonius</name>
    <name type="common">Spectacular rustgill mushroom</name>
    <name type="synonym">Gymnopilus spectabilis subsp. junonius</name>
    <dbReference type="NCBI Taxonomy" id="109634"/>
    <lineage>
        <taxon>Eukaryota</taxon>
        <taxon>Fungi</taxon>
        <taxon>Dikarya</taxon>
        <taxon>Basidiomycota</taxon>
        <taxon>Agaricomycotina</taxon>
        <taxon>Agaricomycetes</taxon>
        <taxon>Agaricomycetidae</taxon>
        <taxon>Agaricales</taxon>
        <taxon>Agaricineae</taxon>
        <taxon>Hymenogastraceae</taxon>
        <taxon>Gymnopilus</taxon>
    </lineage>
</organism>
<dbReference type="AlphaFoldDB" id="A0A9P5TR06"/>
<gene>
    <name evidence="6" type="ORF">CPB84DRAFT_1772774</name>
</gene>
<comment type="caution">
    <text evidence="6">The sequence shown here is derived from an EMBL/GenBank/DDBJ whole genome shotgun (WGS) entry which is preliminary data.</text>
</comment>
<dbReference type="InterPro" id="IPR007648">
    <property type="entry name" value="ATPase_inhibitor_mt"/>
</dbReference>
<keyword evidence="3" id="KW-0496">Mitochondrion</keyword>
<dbReference type="Gene3D" id="1.20.5.500">
    <property type="entry name" value="Single helix bin"/>
    <property type="match status" value="1"/>
</dbReference>
<comment type="similarity">
    <text evidence="2 4">Belongs to the ATPase inhibitor family.</text>
</comment>
<evidence type="ECO:0000256" key="2">
    <source>
        <dbReference type="ARBA" id="ARBA00010901"/>
    </source>
</evidence>
<dbReference type="OrthoDB" id="5532350at2759"/>
<protein>
    <recommendedName>
        <fullName evidence="4">ATPase inhibitor, mitochondrial</fullName>
    </recommendedName>
</protein>
<dbReference type="GO" id="GO:0042030">
    <property type="term" value="F:ATPase inhibitor activity"/>
    <property type="evidence" value="ECO:0007669"/>
    <property type="project" value="InterPro"/>
</dbReference>
<evidence type="ECO:0000256" key="5">
    <source>
        <dbReference type="SAM" id="MobiDB-lite"/>
    </source>
</evidence>
<dbReference type="Pfam" id="PF04568">
    <property type="entry name" value="IATP"/>
    <property type="match status" value="1"/>
</dbReference>
<dbReference type="EMBL" id="JADNYJ010000025">
    <property type="protein sequence ID" value="KAF8904767.1"/>
    <property type="molecule type" value="Genomic_DNA"/>
</dbReference>
<name>A0A9P5TR06_GYMJU</name>
<dbReference type="Proteomes" id="UP000724874">
    <property type="component" value="Unassembled WGS sequence"/>
</dbReference>
<proteinExistence type="inferred from homology"/>